<evidence type="ECO:0000313" key="6">
    <source>
        <dbReference type="Proteomes" id="UP000654345"/>
    </source>
</evidence>
<proteinExistence type="predicted"/>
<dbReference type="Proteomes" id="UP000654345">
    <property type="component" value="Unassembled WGS sequence"/>
</dbReference>
<name>A0ABQ3URF9_9CHLR</name>
<keyword evidence="3" id="KW-0949">S-adenosyl-L-methionine</keyword>
<reference evidence="5 6" key="1">
    <citation type="journal article" date="2021" name="Int. J. Syst. Evol. Microbiol.">
        <title>Reticulibacter mediterranei gen. nov., sp. nov., within the new family Reticulibacteraceae fam. nov., and Ktedonospora formicarum gen. nov., sp. nov., Ktedonobacter robiniae sp. nov., Dictyobacter formicarum sp. nov. and Dictyobacter arantiisoli sp. nov., belonging to the class Ktedonobacteria.</title>
        <authorList>
            <person name="Yabe S."/>
            <person name="Zheng Y."/>
            <person name="Wang C.M."/>
            <person name="Sakai Y."/>
            <person name="Abe K."/>
            <person name="Yokota A."/>
            <person name="Donadio S."/>
            <person name="Cavaletti L."/>
            <person name="Monciardini P."/>
        </authorList>
    </citation>
    <scope>NUCLEOTIDE SEQUENCE [LARGE SCALE GENOMIC DNA]</scope>
    <source>
        <strain evidence="5 6">SOSP1-30</strain>
    </source>
</reference>
<dbReference type="Pfam" id="PF13649">
    <property type="entry name" value="Methyltransf_25"/>
    <property type="match status" value="1"/>
</dbReference>
<dbReference type="PANTHER" id="PTHR43464:SF19">
    <property type="entry name" value="UBIQUINONE BIOSYNTHESIS O-METHYLTRANSFERASE, MITOCHONDRIAL"/>
    <property type="match status" value="1"/>
</dbReference>
<evidence type="ECO:0000256" key="1">
    <source>
        <dbReference type="ARBA" id="ARBA00022603"/>
    </source>
</evidence>
<evidence type="ECO:0000256" key="2">
    <source>
        <dbReference type="ARBA" id="ARBA00022679"/>
    </source>
</evidence>
<organism evidence="5 6">
    <name type="scientific">Ktedonobacter robiniae</name>
    <dbReference type="NCBI Taxonomy" id="2778365"/>
    <lineage>
        <taxon>Bacteria</taxon>
        <taxon>Bacillati</taxon>
        <taxon>Chloroflexota</taxon>
        <taxon>Ktedonobacteria</taxon>
        <taxon>Ktedonobacterales</taxon>
        <taxon>Ktedonobacteraceae</taxon>
        <taxon>Ktedonobacter</taxon>
    </lineage>
</organism>
<protein>
    <submittedName>
        <fullName evidence="5">Methyltransferase type 11</fullName>
    </submittedName>
</protein>
<dbReference type="InterPro" id="IPR041698">
    <property type="entry name" value="Methyltransf_25"/>
</dbReference>
<evidence type="ECO:0000259" key="4">
    <source>
        <dbReference type="Pfam" id="PF13649"/>
    </source>
</evidence>
<gene>
    <name evidence="5" type="ORF">KSB_37910</name>
</gene>
<dbReference type="Gene3D" id="2.20.25.110">
    <property type="entry name" value="S-adenosyl-L-methionine-dependent methyltransferases"/>
    <property type="match status" value="1"/>
</dbReference>
<comment type="caution">
    <text evidence="5">The sequence shown here is derived from an EMBL/GenBank/DDBJ whole genome shotgun (WGS) entry which is preliminary data.</text>
</comment>
<keyword evidence="1 5" id="KW-0489">Methyltransferase</keyword>
<accession>A0ABQ3URF9</accession>
<dbReference type="RefSeq" id="WP_201371916.1">
    <property type="nucleotide sequence ID" value="NZ_BNJG01000001.1"/>
</dbReference>
<dbReference type="PANTHER" id="PTHR43464">
    <property type="entry name" value="METHYLTRANSFERASE"/>
    <property type="match status" value="1"/>
</dbReference>
<feature type="domain" description="Methyltransferase" evidence="4">
    <location>
        <begin position="47"/>
        <end position="142"/>
    </location>
</feature>
<sequence length="253" mass="28794">MSSQPWYQTFFGEDYLQIYSPFLPASRTQHEVSAIEALLHLTPGMRILDVCCGDGRHALPLAQRGYAVTGLDLSAALLDRARQETARLHLNIDWLQQDMRSIPYEDTFDAAINIFTSFGYFEQEEDDLLVLKEIHKALAPGGIFLLETVYQPRVVRAFTPQSMIRYDNGLIVMEEREIDLLKSRNNVRITLLHPNGERIEHRQSIRIYTLTELISLINQVGLQVTGYYGDLDGNALTLDSRLVIVSQKPTPSQ</sequence>
<dbReference type="SUPFAM" id="SSF53335">
    <property type="entry name" value="S-adenosyl-L-methionine-dependent methyltransferases"/>
    <property type="match status" value="1"/>
</dbReference>
<dbReference type="GO" id="GO:0008168">
    <property type="term" value="F:methyltransferase activity"/>
    <property type="evidence" value="ECO:0007669"/>
    <property type="project" value="UniProtKB-KW"/>
</dbReference>
<evidence type="ECO:0000313" key="5">
    <source>
        <dbReference type="EMBL" id="GHO55316.1"/>
    </source>
</evidence>
<dbReference type="CDD" id="cd02440">
    <property type="entry name" value="AdoMet_MTases"/>
    <property type="match status" value="1"/>
</dbReference>
<dbReference type="GO" id="GO:0032259">
    <property type="term" value="P:methylation"/>
    <property type="evidence" value="ECO:0007669"/>
    <property type="project" value="UniProtKB-KW"/>
</dbReference>
<dbReference type="InterPro" id="IPR029063">
    <property type="entry name" value="SAM-dependent_MTases_sf"/>
</dbReference>
<evidence type="ECO:0000256" key="3">
    <source>
        <dbReference type="ARBA" id="ARBA00022691"/>
    </source>
</evidence>
<dbReference type="EMBL" id="BNJG01000001">
    <property type="protein sequence ID" value="GHO55316.1"/>
    <property type="molecule type" value="Genomic_DNA"/>
</dbReference>
<keyword evidence="6" id="KW-1185">Reference proteome</keyword>
<dbReference type="Gene3D" id="3.40.50.150">
    <property type="entry name" value="Vaccinia Virus protein VP39"/>
    <property type="match status" value="1"/>
</dbReference>
<keyword evidence="2" id="KW-0808">Transferase</keyword>